<dbReference type="GO" id="GO:0004674">
    <property type="term" value="F:protein serine/threonine kinase activity"/>
    <property type="evidence" value="ECO:0007669"/>
    <property type="project" value="UniProtKB-KW"/>
</dbReference>
<feature type="compositionally biased region" description="Basic and acidic residues" evidence="6">
    <location>
        <begin position="391"/>
        <end position="401"/>
    </location>
</feature>
<dbReference type="AlphaFoldDB" id="A0A317XZG5"/>
<feature type="compositionally biased region" description="Low complexity" evidence="6">
    <location>
        <begin position="355"/>
        <end position="372"/>
    </location>
</feature>
<dbReference type="PANTHER" id="PTHR22974:SF21">
    <property type="entry name" value="DUAL SPECIFICITY PROTEIN KINASE TTK"/>
    <property type="match status" value="1"/>
</dbReference>
<sequence>MTAISRRPDYPPSTPIYRRSLRQAGAGAGSSAISDLTPSDRTNATISDSPLPPAPVSHFLGEDEFEHDVVHDLPVSIGHSASTHPRAVRSYRYSNAIREPSPPIIDDDSPGMGRRAAPSASHLEDIDVPRASSLFSDHVSKSGTGRSSPFASASTYIHEEHRSKSSPAFRPSALHTGTRTSRGGGISPIHMDDDSLEARPAPVSRRRSNEKYSVEAAEERRVRYATEVEERASVKRSSPDTSSPDHAPPSVIPTGVPLQHSDYRTPAMAGRTLRSSAATSATATAPRSAGRSLRKLTRSSNCHPPARRVVRRYSDDEDEELEEEGEGADKENSGPDARSVSPESAKGKEKANDDGNSGPASGSGSNSRSSPGVQEPERPDPRYLPYGYDAQKARMRAEMLERASLVRSPSPRQAPAGEDAAVPQHAPPPRRSEAYPSSRPPAPVPASAPKEHNVSISADDKKASVGVIQDFLASSVAPPADPLSRRKNVVPSSADLLGSFSSNPGFTVSASAAAPIASIASLVAPPEEPSGEDLAKMFSDFRPEAIFTEAGRQAREPLTSHEDFMKKLHGATKCIRMQGLKFRKPKGGRSVGKGGFSVVHVVRGPVCERVKSADNPDVIEEIAIPDEQQGFFALKLVDLKEIESDQDKLDLIAEANLLRTLADLPGSEPYLLRYYGHQVTGDANGNPDKLRILMEVGDSDFSRILANHAPLPREMIAHYFRQMLEAVQFIHDADMVHADLKPANFLNVNDRLKLIDFGISKQIQQGTVHISRDNIIGTPNYMAPEAIKTQRSKGRRVYKAGKPSDVWALGCILYQMIYGRPPFDRFPSNRRMDAIIDPNNEIIYNRHRDPRYPEVEDVDDEMLGCVQSTLRFHVVDRATIPDLLRHPFLRLATEDDQVDAKEGDRMGAEEGSETVTISRATLRNLVGRIRVLALQQELTEDNVAERADLLFNNLKQAQA</sequence>
<dbReference type="SMART" id="SM00220">
    <property type="entry name" value="S_TKc"/>
    <property type="match status" value="1"/>
</dbReference>
<proteinExistence type="predicted"/>
<feature type="region of interest" description="Disordered" evidence="6">
    <location>
        <begin position="1"/>
        <end position="60"/>
    </location>
</feature>
<dbReference type="GO" id="GO:0007094">
    <property type="term" value="P:mitotic spindle assembly checkpoint signaling"/>
    <property type="evidence" value="ECO:0007669"/>
    <property type="project" value="TreeGrafter"/>
</dbReference>
<evidence type="ECO:0000256" key="4">
    <source>
        <dbReference type="ARBA" id="ARBA00022777"/>
    </source>
</evidence>
<evidence type="ECO:0000256" key="2">
    <source>
        <dbReference type="ARBA" id="ARBA00022679"/>
    </source>
</evidence>
<name>A0A317XZG5_9BASI</name>
<feature type="compositionally biased region" description="Basic and acidic residues" evidence="6">
    <location>
        <begin position="449"/>
        <end position="460"/>
    </location>
</feature>
<feature type="compositionally biased region" description="Acidic residues" evidence="6">
    <location>
        <begin position="315"/>
        <end position="326"/>
    </location>
</feature>
<keyword evidence="5" id="KW-0067">ATP-binding</keyword>
<dbReference type="Proteomes" id="UP000246740">
    <property type="component" value="Unassembled WGS sequence"/>
</dbReference>
<evidence type="ECO:0000256" key="5">
    <source>
        <dbReference type="ARBA" id="ARBA00022840"/>
    </source>
</evidence>
<evidence type="ECO:0000259" key="7">
    <source>
        <dbReference type="PROSITE" id="PS50011"/>
    </source>
</evidence>
<dbReference type="PANTHER" id="PTHR22974">
    <property type="entry name" value="MIXED LINEAGE PROTEIN KINASE"/>
    <property type="match status" value="1"/>
</dbReference>
<keyword evidence="4 8" id="KW-0418">Kinase</keyword>
<evidence type="ECO:0000256" key="1">
    <source>
        <dbReference type="ARBA" id="ARBA00022527"/>
    </source>
</evidence>
<dbReference type="GO" id="GO:0005524">
    <property type="term" value="F:ATP binding"/>
    <property type="evidence" value="ECO:0007669"/>
    <property type="project" value="UniProtKB-KW"/>
</dbReference>
<dbReference type="SUPFAM" id="SSF56112">
    <property type="entry name" value="Protein kinase-like (PK-like)"/>
    <property type="match status" value="1"/>
</dbReference>
<gene>
    <name evidence="8" type="ORF">BCV70DRAFT_197722</name>
</gene>
<evidence type="ECO:0000313" key="8">
    <source>
        <dbReference type="EMBL" id="PWZ03512.1"/>
    </source>
</evidence>
<dbReference type="Pfam" id="PF00069">
    <property type="entry name" value="Pkinase"/>
    <property type="match status" value="1"/>
</dbReference>
<organism evidence="8 9">
    <name type="scientific">Testicularia cyperi</name>
    <dbReference type="NCBI Taxonomy" id="1882483"/>
    <lineage>
        <taxon>Eukaryota</taxon>
        <taxon>Fungi</taxon>
        <taxon>Dikarya</taxon>
        <taxon>Basidiomycota</taxon>
        <taxon>Ustilaginomycotina</taxon>
        <taxon>Ustilaginomycetes</taxon>
        <taxon>Ustilaginales</taxon>
        <taxon>Anthracoideaceae</taxon>
        <taxon>Testicularia</taxon>
    </lineage>
</organism>
<dbReference type="Gene3D" id="1.10.510.10">
    <property type="entry name" value="Transferase(Phosphotransferase) domain 1"/>
    <property type="match status" value="1"/>
</dbReference>
<accession>A0A317XZG5</accession>
<keyword evidence="2" id="KW-0808">Transferase</keyword>
<dbReference type="InterPro" id="IPR011009">
    <property type="entry name" value="Kinase-like_dom_sf"/>
</dbReference>
<evidence type="ECO:0000256" key="6">
    <source>
        <dbReference type="SAM" id="MobiDB-lite"/>
    </source>
</evidence>
<feature type="region of interest" description="Disordered" evidence="6">
    <location>
        <begin position="98"/>
        <end position="125"/>
    </location>
</feature>
<dbReference type="GO" id="GO:0005634">
    <property type="term" value="C:nucleus"/>
    <property type="evidence" value="ECO:0007669"/>
    <property type="project" value="TreeGrafter"/>
</dbReference>
<feature type="compositionally biased region" description="Low complexity" evidence="6">
    <location>
        <begin position="269"/>
        <end position="291"/>
    </location>
</feature>
<dbReference type="GO" id="GO:0034501">
    <property type="term" value="P:protein localization to kinetochore"/>
    <property type="evidence" value="ECO:0007669"/>
    <property type="project" value="TreeGrafter"/>
</dbReference>
<keyword evidence="9" id="KW-1185">Reference proteome</keyword>
<dbReference type="EMBL" id="KZ819188">
    <property type="protein sequence ID" value="PWZ03512.1"/>
    <property type="molecule type" value="Genomic_DNA"/>
</dbReference>
<dbReference type="GO" id="GO:0007059">
    <property type="term" value="P:chromosome segregation"/>
    <property type="evidence" value="ECO:0007669"/>
    <property type="project" value="TreeGrafter"/>
</dbReference>
<keyword evidence="1" id="KW-0723">Serine/threonine-protein kinase</keyword>
<feature type="compositionally biased region" description="Polar residues" evidence="6">
    <location>
        <begin position="36"/>
        <end position="48"/>
    </location>
</feature>
<feature type="compositionally biased region" description="Polar residues" evidence="6">
    <location>
        <begin position="235"/>
        <end position="244"/>
    </location>
</feature>
<feature type="compositionally biased region" description="Basic and acidic residues" evidence="6">
    <location>
        <begin position="207"/>
        <end position="233"/>
    </location>
</feature>
<feature type="region of interest" description="Disordered" evidence="6">
    <location>
        <begin position="137"/>
        <end position="460"/>
    </location>
</feature>
<protein>
    <submittedName>
        <fullName evidence="8">Kinase-like protein</fullName>
    </submittedName>
</protein>
<reference evidence="8 9" key="1">
    <citation type="journal article" date="2018" name="Mol. Biol. Evol.">
        <title>Broad Genomic Sampling Reveals a Smut Pathogenic Ancestry of the Fungal Clade Ustilaginomycotina.</title>
        <authorList>
            <person name="Kijpornyongpan T."/>
            <person name="Mondo S.J."/>
            <person name="Barry K."/>
            <person name="Sandor L."/>
            <person name="Lee J."/>
            <person name="Lipzen A."/>
            <person name="Pangilinan J."/>
            <person name="LaButti K."/>
            <person name="Hainaut M."/>
            <person name="Henrissat B."/>
            <person name="Grigoriev I.V."/>
            <person name="Spatafora J.W."/>
            <person name="Aime M.C."/>
        </authorList>
    </citation>
    <scope>NUCLEOTIDE SEQUENCE [LARGE SCALE GENOMIC DNA]</scope>
    <source>
        <strain evidence="8 9">MCA 3645</strain>
    </source>
</reference>
<dbReference type="GO" id="GO:0000776">
    <property type="term" value="C:kinetochore"/>
    <property type="evidence" value="ECO:0007669"/>
    <property type="project" value="TreeGrafter"/>
</dbReference>
<feature type="compositionally biased region" description="Polar residues" evidence="6">
    <location>
        <begin position="141"/>
        <end position="155"/>
    </location>
</feature>
<dbReference type="OrthoDB" id="20524at2759"/>
<evidence type="ECO:0000256" key="3">
    <source>
        <dbReference type="ARBA" id="ARBA00022741"/>
    </source>
</evidence>
<feature type="domain" description="Protein kinase" evidence="7">
    <location>
        <begin position="585"/>
        <end position="889"/>
    </location>
</feature>
<evidence type="ECO:0000313" key="9">
    <source>
        <dbReference type="Proteomes" id="UP000246740"/>
    </source>
</evidence>
<dbReference type="InterPro" id="IPR000719">
    <property type="entry name" value="Prot_kinase_dom"/>
</dbReference>
<dbReference type="GO" id="GO:0004712">
    <property type="term" value="F:protein serine/threonine/tyrosine kinase activity"/>
    <property type="evidence" value="ECO:0007669"/>
    <property type="project" value="TreeGrafter"/>
</dbReference>
<dbReference type="PROSITE" id="PS50011">
    <property type="entry name" value="PROTEIN_KINASE_DOM"/>
    <property type="match status" value="1"/>
</dbReference>
<dbReference type="InParanoid" id="A0A317XZG5"/>
<keyword evidence="3" id="KW-0547">Nucleotide-binding</keyword>
<dbReference type="STRING" id="1882483.A0A317XZG5"/>
<dbReference type="GO" id="GO:0033316">
    <property type="term" value="P:meiotic spindle assembly checkpoint signaling"/>
    <property type="evidence" value="ECO:0007669"/>
    <property type="project" value="TreeGrafter"/>
</dbReference>